<dbReference type="AlphaFoldDB" id="A0A3E2BLL9"/>
<dbReference type="EMBL" id="QUAH01000008">
    <property type="protein sequence ID" value="RFT15537.1"/>
    <property type="molecule type" value="Genomic_DNA"/>
</dbReference>
<sequence length="62" mass="7170">MPRILIQLFTFVKLKDFSRELPPGHFSGNFRGKNEKGAFHYQAGILWPPLARRPLDLFSILS</sequence>
<evidence type="ECO:0000313" key="2">
    <source>
        <dbReference type="Proteomes" id="UP000257323"/>
    </source>
</evidence>
<name>A0A3E2BLL9_9BACT</name>
<evidence type="ECO:0000313" key="1">
    <source>
        <dbReference type="EMBL" id="RFT15537.1"/>
    </source>
</evidence>
<reference evidence="1 2" key="1">
    <citation type="submission" date="2018-08" db="EMBL/GenBank/DDBJ databases">
        <title>Genome analysis of the thermophilic bacterium of the candidate phylum Aminicenantes from deep subsurface aquifer revealed its physiology and ecological role.</title>
        <authorList>
            <person name="Kadnikov V.V."/>
            <person name="Mardanov A.V."/>
            <person name="Beletsky A.V."/>
            <person name="Karnachuk O.V."/>
            <person name="Ravin N.V."/>
        </authorList>
    </citation>
    <scope>NUCLEOTIDE SEQUENCE [LARGE SCALE GENOMIC DNA]</scope>
    <source>
        <strain evidence="1">BY38</strain>
    </source>
</reference>
<comment type="caution">
    <text evidence="1">The sequence shown here is derived from an EMBL/GenBank/DDBJ whole genome shotgun (WGS) entry which is preliminary data.</text>
</comment>
<gene>
    <name evidence="1" type="ORF">OP8BY_0185</name>
</gene>
<dbReference type="Proteomes" id="UP000257323">
    <property type="component" value="Unassembled WGS sequence"/>
</dbReference>
<proteinExistence type="predicted"/>
<accession>A0A3E2BLL9</accession>
<organism evidence="1 2">
    <name type="scientific">Candidatus Saccharicenans subterraneus</name>
    <dbReference type="NCBI Taxonomy" id="2508984"/>
    <lineage>
        <taxon>Bacteria</taxon>
        <taxon>Candidatus Aminicenantota</taxon>
        <taxon>Candidatus Aminicenantia</taxon>
        <taxon>Candidatus Aminicenantales</taxon>
        <taxon>Candidatus Saccharicenantaceae</taxon>
        <taxon>Candidatus Saccharicenans</taxon>
    </lineage>
</organism>
<protein>
    <submittedName>
        <fullName evidence="1">Uncharacterized protein</fullName>
    </submittedName>
</protein>